<reference evidence="1 2" key="1">
    <citation type="submission" date="2019-02" db="EMBL/GenBank/DDBJ databases">
        <title>Draft genome sequences of novel Actinobacteria.</title>
        <authorList>
            <person name="Sahin N."/>
            <person name="Ay H."/>
            <person name="Saygin H."/>
        </authorList>
    </citation>
    <scope>NUCLEOTIDE SEQUENCE [LARGE SCALE GENOMIC DNA]</scope>
    <source>
        <strain evidence="1 2">JCM 30529</strain>
    </source>
</reference>
<evidence type="ECO:0000313" key="2">
    <source>
        <dbReference type="Proteomes" id="UP000295626"/>
    </source>
</evidence>
<sequence length="136" mass="14956">MGDYTVSQDDLVYLANWTPGVFRVSMNLPDGRVVVAAHPDTEAGIRGEVGSREVWPAVSRLHGKEMLRGEVVMASPLRGREGWVVLLTQVGAEYVTGLISEADLAGDKPEWGAGRWFKERDQAVHNLRVRSGWSPA</sequence>
<comment type="caution">
    <text evidence="1">The sequence shown here is derived from an EMBL/GenBank/DDBJ whole genome shotgun (WGS) entry which is preliminary data.</text>
</comment>
<evidence type="ECO:0000313" key="1">
    <source>
        <dbReference type="EMBL" id="TDC02668.1"/>
    </source>
</evidence>
<protein>
    <submittedName>
        <fullName evidence="1">Uncharacterized protein</fullName>
    </submittedName>
</protein>
<proteinExistence type="predicted"/>
<name>A0ABY2DMA3_9ACTN</name>
<accession>A0ABY2DMA3</accession>
<dbReference type="EMBL" id="SMKE01000002">
    <property type="protein sequence ID" value="TDC02668.1"/>
    <property type="molecule type" value="Genomic_DNA"/>
</dbReference>
<gene>
    <name evidence="1" type="ORF">E1091_00255</name>
</gene>
<organism evidence="1 2">
    <name type="scientific">Micromonospora fluostatini</name>
    <dbReference type="NCBI Taxonomy" id="1629071"/>
    <lineage>
        <taxon>Bacteria</taxon>
        <taxon>Bacillati</taxon>
        <taxon>Actinomycetota</taxon>
        <taxon>Actinomycetes</taxon>
        <taxon>Micromonosporales</taxon>
        <taxon>Micromonosporaceae</taxon>
        <taxon>Micromonospora</taxon>
    </lineage>
</organism>
<keyword evidence="2" id="KW-1185">Reference proteome</keyword>
<dbReference type="Proteomes" id="UP000295626">
    <property type="component" value="Unassembled WGS sequence"/>
</dbReference>